<dbReference type="GO" id="GO:0033013">
    <property type="term" value="P:tetrapyrrole metabolic process"/>
    <property type="evidence" value="ECO:0007669"/>
    <property type="project" value="UniProtKB-ARBA"/>
</dbReference>
<dbReference type="Gene3D" id="1.20.1260.100">
    <property type="entry name" value="TspO/MBR protein"/>
    <property type="match status" value="1"/>
</dbReference>
<accession>A0A1B3Z9T6</accession>
<sequence>MSEIASRQQLRLAFLRWAIVTVPLILLLGFTSARIAPAGSQNRWYTMLAKPAANPPDWVFPVAWTTLYVLMGLALAMVIHARGSRLRGPAIALFAVQLLVNLIWSPVFFGMHLVGWALVIMALMFVLALATTLIFGRIRTLAAWLMVPYLAWVAFAGALLFQIDRLNPNAETIAPASASTQVISL</sequence>
<feature type="transmembrane region" description="Helical" evidence="6">
    <location>
        <begin position="115"/>
        <end position="135"/>
    </location>
</feature>
<dbReference type="Proteomes" id="UP000094256">
    <property type="component" value="Chromosome"/>
</dbReference>
<dbReference type="CDD" id="cd15904">
    <property type="entry name" value="TSPO_MBR"/>
    <property type="match status" value="1"/>
</dbReference>
<feature type="transmembrane region" description="Helical" evidence="6">
    <location>
        <begin position="58"/>
        <end position="79"/>
    </location>
</feature>
<name>A0A1B3Z9T6_9SPHN</name>
<evidence type="ECO:0000256" key="3">
    <source>
        <dbReference type="ARBA" id="ARBA00022692"/>
    </source>
</evidence>
<keyword evidence="3 6" id="KW-0812">Transmembrane</keyword>
<evidence type="ECO:0000313" key="7">
    <source>
        <dbReference type="EMBL" id="AOH84191.1"/>
    </source>
</evidence>
<dbReference type="PANTHER" id="PTHR10057">
    <property type="entry name" value="PERIPHERAL-TYPE BENZODIAZEPINE RECEPTOR"/>
    <property type="match status" value="1"/>
</dbReference>
<dbReference type="FunFam" id="1.20.1260.100:FF:000001">
    <property type="entry name" value="translocator protein 2"/>
    <property type="match status" value="1"/>
</dbReference>
<organism evidence="7 8">
    <name type="scientific">Sphingomonas panacis</name>
    <dbReference type="NCBI Taxonomy" id="1560345"/>
    <lineage>
        <taxon>Bacteria</taxon>
        <taxon>Pseudomonadati</taxon>
        <taxon>Pseudomonadota</taxon>
        <taxon>Alphaproteobacteria</taxon>
        <taxon>Sphingomonadales</taxon>
        <taxon>Sphingomonadaceae</taxon>
        <taxon>Sphingomonas</taxon>
    </lineage>
</organism>
<dbReference type="PIRSF" id="PIRSF005859">
    <property type="entry name" value="PBR"/>
    <property type="match status" value="1"/>
</dbReference>
<evidence type="ECO:0000256" key="6">
    <source>
        <dbReference type="SAM" id="Phobius"/>
    </source>
</evidence>
<evidence type="ECO:0000256" key="5">
    <source>
        <dbReference type="ARBA" id="ARBA00023136"/>
    </source>
</evidence>
<dbReference type="STRING" id="1560345.AWL63_09635"/>
<dbReference type="GO" id="GO:0016020">
    <property type="term" value="C:membrane"/>
    <property type="evidence" value="ECO:0007669"/>
    <property type="project" value="UniProtKB-SubCell"/>
</dbReference>
<keyword evidence="8" id="KW-1185">Reference proteome</keyword>
<comment type="subcellular location">
    <subcellularLocation>
        <location evidence="1">Membrane</location>
        <topology evidence="1">Multi-pass membrane protein</topology>
    </subcellularLocation>
</comment>
<keyword evidence="4 6" id="KW-1133">Transmembrane helix</keyword>
<protein>
    <submittedName>
        <fullName evidence="7">CrtK protein</fullName>
    </submittedName>
</protein>
<evidence type="ECO:0000256" key="4">
    <source>
        <dbReference type="ARBA" id="ARBA00022989"/>
    </source>
</evidence>
<dbReference type="Pfam" id="PF03073">
    <property type="entry name" value="TspO_MBR"/>
    <property type="match status" value="1"/>
</dbReference>
<reference evidence="7 8" key="1">
    <citation type="submission" date="2016-01" db="EMBL/GenBank/DDBJ databases">
        <title>Complete genome and mega plasmid sequence of Sphingomonas panacis DCY99 elicits systemic resistance in rice to Xanthomonas oryzae.</title>
        <authorList>
            <person name="Kim Y.J."/>
            <person name="Yang D.C."/>
            <person name="Sing P."/>
        </authorList>
    </citation>
    <scope>NUCLEOTIDE SEQUENCE [LARGE SCALE GENOMIC DNA]</scope>
    <source>
        <strain evidence="7 8">DCY99</strain>
    </source>
</reference>
<feature type="transmembrane region" description="Helical" evidence="6">
    <location>
        <begin position="12"/>
        <end position="38"/>
    </location>
</feature>
<dbReference type="InterPro" id="IPR038330">
    <property type="entry name" value="TspO/MBR-related_sf"/>
</dbReference>
<comment type="similarity">
    <text evidence="2">Belongs to the TspO/BZRP family.</text>
</comment>
<evidence type="ECO:0000313" key="8">
    <source>
        <dbReference type="Proteomes" id="UP000094256"/>
    </source>
</evidence>
<dbReference type="KEGG" id="span:AWL63_09635"/>
<dbReference type="RefSeq" id="WP_069204759.1">
    <property type="nucleotide sequence ID" value="NZ_CP014168.1"/>
</dbReference>
<dbReference type="AlphaFoldDB" id="A0A1B3Z9T6"/>
<dbReference type="EMBL" id="CP014168">
    <property type="protein sequence ID" value="AOH84191.1"/>
    <property type="molecule type" value="Genomic_DNA"/>
</dbReference>
<proteinExistence type="inferred from homology"/>
<keyword evidence="5 6" id="KW-0472">Membrane</keyword>
<evidence type="ECO:0000256" key="1">
    <source>
        <dbReference type="ARBA" id="ARBA00004141"/>
    </source>
</evidence>
<feature type="transmembrane region" description="Helical" evidence="6">
    <location>
        <begin position="142"/>
        <end position="163"/>
    </location>
</feature>
<dbReference type="PANTHER" id="PTHR10057:SF0">
    <property type="entry name" value="TRANSLOCATOR PROTEIN"/>
    <property type="match status" value="1"/>
</dbReference>
<evidence type="ECO:0000256" key="2">
    <source>
        <dbReference type="ARBA" id="ARBA00007524"/>
    </source>
</evidence>
<gene>
    <name evidence="7" type="ORF">AWL63_09635</name>
</gene>
<dbReference type="OrthoDB" id="9795496at2"/>
<dbReference type="InterPro" id="IPR004307">
    <property type="entry name" value="TspO_MBR"/>
</dbReference>
<feature type="transmembrane region" description="Helical" evidence="6">
    <location>
        <begin position="91"/>
        <end position="109"/>
    </location>
</feature>